<evidence type="ECO:0000313" key="2">
    <source>
        <dbReference type="EMBL" id="KAK4826159.1"/>
    </source>
</evidence>
<organism evidence="2 3">
    <name type="scientific">Mycteria americana</name>
    <name type="common">Wood stork</name>
    <dbReference type="NCBI Taxonomy" id="33587"/>
    <lineage>
        <taxon>Eukaryota</taxon>
        <taxon>Metazoa</taxon>
        <taxon>Chordata</taxon>
        <taxon>Craniata</taxon>
        <taxon>Vertebrata</taxon>
        <taxon>Euteleostomi</taxon>
        <taxon>Archelosauria</taxon>
        <taxon>Archosauria</taxon>
        <taxon>Dinosauria</taxon>
        <taxon>Saurischia</taxon>
        <taxon>Theropoda</taxon>
        <taxon>Coelurosauria</taxon>
        <taxon>Aves</taxon>
        <taxon>Neognathae</taxon>
        <taxon>Neoaves</taxon>
        <taxon>Aequornithes</taxon>
        <taxon>Ciconiiformes</taxon>
        <taxon>Ciconiidae</taxon>
        <taxon>Mycteria</taxon>
    </lineage>
</organism>
<keyword evidence="3" id="KW-1185">Reference proteome</keyword>
<name>A0AAN7RZ18_MYCAM</name>
<accession>A0AAN7RZ18</accession>
<reference evidence="2 3" key="1">
    <citation type="journal article" date="2023" name="J. Hered.">
        <title>Chromosome-level genome of the wood stork (Mycteria americana) provides insight into avian chromosome evolution.</title>
        <authorList>
            <person name="Flamio R. Jr."/>
            <person name="Ramstad K.M."/>
        </authorList>
    </citation>
    <scope>NUCLEOTIDE SEQUENCE [LARGE SCALE GENOMIC DNA]</scope>
    <source>
        <strain evidence="2">JAX WOST 10</strain>
    </source>
</reference>
<comment type="caution">
    <text evidence="2">The sequence shown here is derived from an EMBL/GenBank/DDBJ whole genome shotgun (WGS) entry which is preliminary data.</text>
</comment>
<feature type="non-terminal residue" evidence="2">
    <location>
        <position position="294"/>
    </location>
</feature>
<feature type="region of interest" description="Disordered" evidence="1">
    <location>
        <begin position="160"/>
        <end position="179"/>
    </location>
</feature>
<dbReference type="EMBL" id="JAUNZN010000002">
    <property type="protein sequence ID" value="KAK4826159.1"/>
    <property type="molecule type" value="Genomic_DNA"/>
</dbReference>
<evidence type="ECO:0000256" key="1">
    <source>
        <dbReference type="SAM" id="MobiDB-lite"/>
    </source>
</evidence>
<sequence length="294" mass="32743">MRVVKHWHRLPREVVDAPSLETFKEFGTAQLHSLTVASSDQRSLIPRSATLLFQYETDAHKCPQAAGPYVLGSHQEPQPRCTSPGSSQVLAPWGPLVREVEGWGHQPGLSDFLPVLLVPHRRRKAPQADKAERKILSYQRITPLKESTPAGLWVRVSGQDGARREVSGSTANGSRDGDSWNILHTAPTLVLEQTISTFSPRENISPNSRVDHIPHKRHHEASVTWQMRRKAGAVPFHPCADYKASTPKLRGLGLQTAERETAEVCFQISNSQQGEFDKEQLKFSSILKPPAIDL</sequence>
<dbReference type="AlphaFoldDB" id="A0AAN7RZ18"/>
<protein>
    <submittedName>
        <fullName evidence="2">Uncharacterized protein</fullName>
    </submittedName>
</protein>
<dbReference type="Proteomes" id="UP001333110">
    <property type="component" value="Unassembled WGS sequence"/>
</dbReference>
<evidence type="ECO:0000313" key="3">
    <source>
        <dbReference type="Proteomes" id="UP001333110"/>
    </source>
</evidence>
<gene>
    <name evidence="2" type="ORF">QYF61_005732</name>
</gene>
<proteinExistence type="predicted"/>